<evidence type="ECO:0000313" key="3">
    <source>
        <dbReference type="Proteomes" id="UP000076858"/>
    </source>
</evidence>
<accession>A0A164EJV9</accession>
<sequence length="152" mass="17222">SVGTVQRYKARFVAKGYTQRLGLDYAETYAPVVKLDSLQTILSIAAHRDLDMIQLDVCTAFLYRDVEEELYVRQPEDFISTNNASLVCRLHKGLYGLKQASRLWNSKFDVFLTTFGFISSQADPCVYLQKTNSEFTILAIWVDDGIVCSNST</sequence>
<evidence type="ECO:0000259" key="1">
    <source>
        <dbReference type="Pfam" id="PF07727"/>
    </source>
</evidence>
<dbReference type="InterPro" id="IPR043502">
    <property type="entry name" value="DNA/RNA_pol_sf"/>
</dbReference>
<reference evidence="2 3" key="1">
    <citation type="submission" date="2016-03" db="EMBL/GenBank/DDBJ databases">
        <title>EvidentialGene: Evidence-directed Construction of Genes on Genomes.</title>
        <authorList>
            <person name="Gilbert D.G."/>
            <person name="Choi J.-H."/>
            <person name="Mockaitis K."/>
            <person name="Colbourne J."/>
            <person name="Pfrender M."/>
        </authorList>
    </citation>
    <scope>NUCLEOTIDE SEQUENCE [LARGE SCALE GENOMIC DNA]</scope>
    <source>
        <strain evidence="2 3">Xinb3</strain>
        <tissue evidence="2">Complete organism</tissue>
    </source>
</reference>
<feature type="non-terminal residue" evidence="2">
    <location>
        <position position="1"/>
    </location>
</feature>
<comment type="caution">
    <text evidence="2">The sequence shown here is derived from an EMBL/GenBank/DDBJ whole genome shotgun (WGS) entry which is preliminary data.</text>
</comment>
<dbReference type="SUPFAM" id="SSF56672">
    <property type="entry name" value="DNA/RNA polymerases"/>
    <property type="match status" value="1"/>
</dbReference>
<dbReference type="GO" id="GO:0071897">
    <property type="term" value="P:DNA biosynthetic process"/>
    <property type="evidence" value="ECO:0007669"/>
    <property type="project" value="UniProtKB-ARBA"/>
</dbReference>
<keyword evidence="3" id="KW-1185">Reference proteome</keyword>
<dbReference type="STRING" id="35525.A0A164EJV9"/>
<feature type="non-terminal residue" evidence="2">
    <location>
        <position position="152"/>
    </location>
</feature>
<dbReference type="InterPro" id="IPR013103">
    <property type="entry name" value="RVT_2"/>
</dbReference>
<dbReference type="AlphaFoldDB" id="A0A164EJV9"/>
<evidence type="ECO:0000313" key="2">
    <source>
        <dbReference type="EMBL" id="KZR96863.1"/>
    </source>
</evidence>
<organism evidence="2 3">
    <name type="scientific">Daphnia magna</name>
    <dbReference type="NCBI Taxonomy" id="35525"/>
    <lineage>
        <taxon>Eukaryota</taxon>
        <taxon>Metazoa</taxon>
        <taxon>Ecdysozoa</taxon>
        <taxon>Arthropoda</taxon>
        <taxon>Crustacea</taxon>
        <taxon>Branchiopoda</taxon>
        <taxon>Diplostraca</taxon>
        <taxon>Cladocera</taxon>
        <taxon>Anomopoda</taxon>
        <taxon>Daphniidae</taxon>
        <taxon>Daphnia</taxon>
    </lineage>
</organism>
<name>A0A164EJV9_9CRUS</name>
<gene>
    <name evidence="2" type="ORF">APZ42_008569</name>
</gene>
<dbReference type="EMBL" id="LRGB01023445">
    <property type="protein sequence ID" value="KZR96863.1"/>
    <property type="molecule type" value="Genomic_DNA"/>
</dbReference>
<proteinExistence type="predicted"/>
<dbReference type="Pfam" id="PF07727">
    <property type="entry name" value="RVT_2"/>
    <property type="match status" value="1"/>
</dbReference>
<dbReference type="OrthoDB" id="8188638at2759"/>
<feature type="domain" description="Reverse transcriptase Ty1/copia-type" evidence="1">
    <location>
        <begin position="5"/>
        <end position="150"/>
    </location>
</feature>
<dbReference type="Proteomes" id="UP000076858">
    <property type="component" value="Unassembled WGS sequence"/>
</dbReference>
<protein>
    <submittedName>
        <fullName evidence="2">Copia protein (Gag-int-pol protein)</fullName>
    </submittedName>
</protein>